<dbReference type="EMBL" id="GL833172">
    <property type="protein sequence ID" value="EGB03425.1"/>
    <property type="molecule type" value="Genomic_DNA"/>
</dbReference>
<dbReference type="Pfam" id="PF00439">
    <property type="entry name" value="Bromodomain"/>
    <property type="match status" value="1"/>
</dbReference>
<keyword evidence="1 2" id="KW-0103">Bromodomain</keyword>
<dbReference type="PANTHER" id="PTHR45926">
    <property type="entry name" value="OSJNBA0053K19.4 PROTEIN"/>
    <property type="match status" value="1"/>
</dbReference>
<sequence length="1291" mass="142564">MAPAKCIDKNDDDVPVSILRVRTVGPDSRLRRASKKRGLSITDPSRTVKRAAVGYKAAKEGAEFIKAEIKGQQNMRNRAPVARQCAEYVLEQIQAVPDHVWFAEPVDLERDGCPDYLEIIHHPLDLKIIQSRMTEGRYDAPESFYAKFVSDIRRIFDNATAYNYDADHVVHLGAKRCLGILEIILRTASDALAAAITAKETSGEAAGQHAERSGRRAVPCASKKIKIRALLSGMAAGGDLIALVQNVCGSFKAVPSAIIPTGVLGLSQPHKDTSKLPANTSLQLTEKRPPKVARLRKDASEAERIAAMLVALSEYISSCGGDGNHVLSTFSATIEVRKEGSTAGTSDIYYYDDSGRRFRSRAEVARALGLVPLTGGPGRKPRSGDIDRRCLKMTEASRQRAKRLELKLEKALDKYARRMEAFQRDRRVDDSILDSGAAPDLEMLGRPIDYAEIDSFLSVKAGDFSNILATWHFLNAFSIELGIGISHNEIYDDKSSDDCDEVFDTLGAMRPHKVIVPSFVLDPWSWLDASSTMPPCRIQVSIRHDNGFLRRVHCAIIRLLLSDPTANLWWPNSATDDQRAPVVLTVQPPAAPSEVASRRLSVMAARVKLDTEAVLKCDADEPEKITKRWLEMLEGIRHLKTNSGNPIRDGILARDRDARNQAVLETTTNAAVKHFLRRCLTWWRCNAAGTTKHGALQVLDLMRIQKPALLNVHPYPTSSNCKSFTEVATPTTTAAVSSSVSHCFDEHSAQDEDTWNFTSQVCGRYVLLPFGGDTGVVVATRESNAKILVDRGARCGSIVVETLGNLSMAEPRLSAQMATRFLKARALHADVAIRPLKPHTGCWDACASAIAVRLAVQDDAVRSSSVKGPGAIDTHDIAAVRDRTIGDVHHKLSEPFAWCDTDTLSVDPLVAATDKLRCGGTYDCLAVFERAALLDALIRGAMRLVSIASTCDARVESWKMRERNMTEARESTKETKLKRRDFHESKARSELEARARLSAEDRRKESGQNWNPGSSEPNVQSHAVDHLAVARAEICSDDKVRRRTEQLADACACGCGPHEELILCSHDHVRNREATMAAMSDCEASALFADRVSIDNDAAIAHLYARQARDNLHALRRHALESLEHVLDVTEVSRRNKLVIEAGIQRCEDAQFASKFPSESNSQASRWVLDLLRKGYLTLRDVRDALTNECAEKRARIEILNMSQIRGCVLGVDRLRRTYVSLECGLDHDARVWCLPRQQGFGPWYQIEGSANLQSLQSRLGARGARESLLQAELAVFDFGALQVPNSPMSN</sequence>
<dbReference type="SUPFAM" id="SSF47370">
    <property type="entry name" value="Bromodomain"/>
    <property type="match status" value="1"/>
</dbReference>
<dbReference type="RefSeq" id="XP_009041896.1">
    <property type="nucleotide sequence ID" value="XM_009043648.1"/>
</dbReference>
<feature type="coiled-coil region" evidence="3">
    <location>
        <begin position="394"/>
        <end position="425"/>
    </location>
</feature>
<evidence type="ECO:0000259" key="5">
    <source>
        <dbReference type="PROSITE" id="PS50014"/>
    </source>
</evidence>
<evidence type="ECO:0000313" key="6">
    <source>
        <dbReference type="EMBL" id="EGB03425.1"/>
    </source>
</evidence>
<dbReference type="KEGG" id="aaf:AURANDRAFT_72724"/>
<keyword evidence="3" id="KW-0175">Coiled coil</keyword>
<dbReference type="SMART" id="SM00297">
    <property type="entry name" value="BROMO"/>
    <property type="match status" value="1"/>
</dbReference>
<evidence type="ECO:0000256" key="3">
    <source>
        <dbReference type="SAM" id="Coils"/>
    </source>
</evidence>
<dbReference type="eggNOG" id="KOG1474">
    <property type="taxonomic scope" value="Eukaryota"/>
</dbReference>
<feature type="compositionally biased region" description="Polar residues" evidence="4">
    <location>
        <begin position="1007"/>
        <end position="1020"/>
    </location>
</feature>
<dbReference type="Gene3D" id="1.20.920.10">
    <property type="entry name" value="Bromodomain-like"/>
    <property type="match status" value="1"/>
</dbReference>
<dbReference type="PRINTS" id="PR00503">
    <property type="entry name" value="BROMODOMAIN"/>
</dbReference>
<organism evidence="7">
    <name type="scientific">Aureococcus anophagefferens</name>
    <name type="common">Harmful bloom alga</name>
    <dbReference type="NCBI Taxonomy" id="44056"/>
    <lineage>
        <taxon>Eukaryota</taxon>
        <taxon>Sar</taxon>
        <taxon>Stramenopiles</taxon>
        <taxon>Ochrophyta</taxon>
        <taxon>Pelagophyceae</taxon>
        <taxon>Pelagomonadales</taxon>
        <taxon>Pelagomonadaceae</taxon>
        <taxon>Aureococcus</taxon>
    </lineage>
</organism>
<evidence type="ECO:0000256" key="2">
    <source>
        <dbReference type="PROSITE-ProRule" id="PRU00035"/>
    </source>
</evidence>
<dbReference type="InterPro" id="IPR001487">
    <property type="entry name" value="Bromodomain"/>
</dbReference>
<dbReference type="InterPro" id="IPR016177">
    <property type="entry name" value="DNA-bd_dom_sf"/>
</dbReference>
<protein>
    <recommendedName>
        <fullName evidence="5">Bromo domain-containing protein</fullName>
    </recommendedName>
</protein>
<feature type="domain" description="Bromo" evidence="5">
    <location>
        <begin position="94"/>
        <end position="170"/>
    </location>
</feature>
<dbReference type="PROSITE" id="PS50014">
    <property type="entry name" value="BROMODOMAIN_2"/>
    <property type="match status" value="1"/>
</dbReference>
<reference evidence="6 7" key="1">
    <citation type="journal article" date="2011" name="Proc. Natl. Acad. Sci. U.S.A.">
        <title>Niche of harmful alga Aureococcus anophagefferens revealed through ecogenomics.</title>
        <authorList>
            <person name="Gobler C.J."/>
            <person name="Berry D.L."/>
            <person name="Dyhrman S.T."/>
            <person name="Wilhelm S.W."/>
            <person name="Salamov A."/>
            <person name="Lobanov A.V."/>
            <person name="Zhang Y."/>
            <person name="Collier J.L."/>
            <person name="Wurch L.L."/>
            <person name="Kustka A.B."/>
            <person name="Dill B.D."/>
            <person name="Shah M."/>
            <person name="VerBerkmoes N.C."/>
            <person name="Kuo A."/>
            <person name="Terry A."/>
            <person name="Pangilinan J."/>
            <person name="Lindquist E.A."/>
            <person name="Lucas S."/>
            <person name="Paulsen I.T."/>
            <person name="Hattenrath-Lehmann T.K."/>
            <person name="Talmage S.C."/>
            <person name="Walker E.A."/>
            <person name="Koch F."/>
            <person name="Burson A.M."/>
            <person name="Marcoval M.A."/>
            <person name="Tang Y.Z."/>
            <person name="Lecleir G.R."/>
            <person name="Coyne K.J."/>
            <person name="Berg G.M."/>
            <person name="Bertrand E.M."/>
            <person name="Saito M.A."/>
            <person name="Gladyshev V.N."/>
            <person name="Grigoriev I.V."/>
        </authorList>
    </citation>
    <scope>NUCLEOTIDE SEQUENCE [LARGE SCALE GENOMIC DNA]</scope>
    <source>
        <strain evidence="7">CCMP 1984</strain>
    </source>
</reference>
<dbReference type="InParanoid" id="F0YN94"/>
<proteinExistence type="predicted"/>
<evidence type="ECO:0000256" key="4">
    <source>
        <dbReference type="SAM" id="MobiDB-lite"/>
    </source>
</evidence>
<name>F0YN94_AURAN</name>
<evidence type="ECO:0000256" key="1">
    <source>
        <dbReference type="ARBA" id="ARBA00023117"/>
    </source>
</evidence>
<dbReference type="InterPro" id="IPR036427">
    <property type="entry name" value="Bromodomain-like_sf"/>
</dbReference>
<feature type="region of interest" description="Disordered" evidence="4">
    <location>
        <begin position="964"/>
        <end position="1020"/>
    </location>
</feature>
<dbReference type="GeneID" id="20228847"/>
<dbReference type="Gene3D" id="3.30.890.10">
    <property type="entry name" value="Methyl-cpg-binding Protein 2, Chain A"/>
    <property type="match status" value="1"/>
</dbReference>
<dbReference type="Proteomes" id="UP000002729">
    <property type="component" value="Unassembled WGS sequence"/>
</dbReference>
<keyword evidence="7" id="KW-1185">Reference proteome</keyword>
<accession>F0YN94</accession>
<evidence type="ECO:0000313" key="7">
    <source>
        <dbReference type="Proteomes" id="UP000002729"/>
    </source>
</evidence>
<gene>
    <name evidence="6" type="ORF">AURANDRAFT_72724</name>
</gene>
<feature type="compositionally biased region" description="Basic and acidic residues" evidence="4">
    <location>
        <begin position="964"/>
        <end position="1006"/>
    </location>
</feature>
<dbReference type="OrthoDB" id="45033at2759"/>
<dbReference type="SUPFAM" id="SSF54171">
    <property type="entry name" value="DNA-binding domain"/>
    <property type="match status" value="1"/>
</dbReference>
<dbReference type="GO" id="GO:0003677">
    <property type="term" value="F:DNA binding"/>
    <property type="evidence" value="ECO:0007669"/>
    <property type="project" value="InterPro"/>
</dbReference>